<evidence type="ECO:0008006" key="5">
    <source>
        <dbReference type="Google" id="ProtNLM"/>
    </source>
</evidence>
<evidence type="ECO:0000313" key="3">
    <source>
        <dbReference type="EMBL" id="KZN37251.1"/>
    </source>
</evidence>
<dbReference type="PANTHER" id="PTHR31088">
    <property type="entry name" value="MEMBRANE-ASSOCIATED PROTEIN VIPP1, CHLOROPLASTIC"/>
    <property type="match status" value="1"/>
</dbReference>
<organism evidence="3 4">
    <name type="scientific">Pseudoalteromonas luteoviolacea DSM 6061</name>
    <dbReference type="NCBI Taxonomy" id="1365250"/>
    <lineage>
        <taxon>Bacteria</taxon>
        <taxon>Pseudomonadati</taxon>
        <taxon>Pseudomonadota</taxon>
        <taxon>Gammaproteobacteria</taxon>
        <taxon>Alteromonadales</taxon>
        <taxon>Pseudoalteromonadaceae</taxon>
        <taxon>Pseudoalteromonas</taxon>
    </lineage>
</organism>
<evidence type="ECO:0000256" key="2">
    <source>
        <dbReference type="SAM" id="Coils"/>
    </source>
</evidence>
<dbReference type="Pfam" id="PF04012">
    <property type="entry name" value="PspA_IM30"/>
    <property type="match status" value="1"/>
</dbReference>
<comment type="caution">
    <text evidence="3">The sequence shown here is derived from an EMBL/GenBank/DDBJ whole genome shotgun (WGS) entry which is preliminary data.</text>
</comment>
<dbReference type="GO" id="GO:0009271">
    <property type="term" value="P:phage shock"/>
    <property type="evidence" value="ECO:0007669"/>
    <property type="project" value="TreeGrafter"/>
</dbReference>
<protein>
    <recommendedName>
        <fullName evidence="5">Phage shock protein A</fullName>
    </recommendedName>
</protein>
<keyword evidence="4" id="KW-1185">Reference proteome</keyword>
<gene>
    <name evidence="3" type="ORF">N475_16280</name>
</gene>
<dbReference type="Proteomes" id="UP000076643">
    <property type="component" value="Unassembled WGS sequence"/>
</dbReference>
<accession>A0A166WD93</accession>
<evidence type="ECO:0000256" key="1">
    <source>
        <dbReference type="ARBA" id="ARBA00043985"/>
    </source>
</evidence>
<feature type="coiled-coil region" evidence="2">
    <location>
        <begin position="101"/>
        <end position="128"/>
    </location>
</feature>
<dbReference type="PANTHER" id="PTHR31088:SF6">
    <property type="entry name" value="PHAGE SHOCK PROTEIN A"/>
    <property type="match status" value="1"/>
</dbReference>
<proteinExistence type="inferred from homology"/>
<feature type="coiled-coil region" evidence="2">
    <location>
        <begin position="161"/>
        <end position="225"/>
    </location>
</feature>
<reference evidence="3 4" key="1">
    <citation type="submission" date="2013-07" db="EMBL/GenBank/DDBJ databases">
        <title>Comparative Genomic and Metabolomic Analysis of Twelve Strains of Pseudoalteromonas luteoviolacea.</title>
        <authorList>
            <person name="Vynne N.G."/>
            <person name="Mansson M."/>
            <person name="Gram L."/>
        </authorList>
    </citation>
    <scope>NUCLEOTIDE SEQUENCE [LARGE SCALE GENOMIC DNA]</scope>
    <source>
        <strain evidence="3 4">DSM 6061</strain>
    </source>
</reference>
<evidence type="ECO:0000313" key="4">
    <source>
        <dbReference type="Proteomes" id="UP000076643"/>
    </source>
</evidence>
<dbReference type="PATRIC" id="fig|1365250.3.peg.2847"/>
<comment type="similarity">
    <text evidence="1">Belongs to the PspA/Vipp/IM30 family.</text>
</comment>
<dbReference type="EMBL" id="AUYB01000104">
    <property type="protein sequence ID" value="KZN37251.1"/>
    <property type="molecule type" value="Genomic_DNA"/>
</dbReference>
<name>A0A166WD93_9GAMM</name>
<dbReference type="RefSeq" id="WP_063355617.1">
    <property type="nucleotide sequence ID" value="NZ_AQHB01000031.1"/>
</dbReference>
<dbReference type="GO" id="GO:0005829">
    <property type="term" value="C:cytosol"/>
    <property type="evidence" value="ECO:0007669"/>
    <property type="project" value="TreeGrafter"/>
</dbReference>
<keyword evidence="2" id="KW-0175">Coiled coil</keyword>
<dbReference type="InterPro" id="IPR007157">
    <property type="entry name" value="PspA_VIPP1"/>
</dbReference>
<dbReference type="AlphaFoldDB" id="A0A166WD93"/>
<sequence>MALINRIEDFIKSEFNALLDKSECPNKSRQCSYRELQDALDSCRALSARLICEKKTVERQIKHQTSQAQDWYDKAQYALEKEREDLAKAAIIEKHKCEQSLDHAQHQLSELSSAIEKLDSDIATLKEKIHLNTRPNSTQPVKEQAVLARLKIKELLHNPVIQGVAAQLELLERKLQKAESKVESFEATETQTNQTKSAFNELLKHEKVESTLKSLKEKLASASSRTTTAN</sequence>